<feature type="coiled-coil region" evidence="1">
    <location>
        <begin position="682"/>
        <end position="742"/>
    </location>
</feature>
<dbReference type="Pfam" id="PF13175">
    <property type="entry name" value="AAA_15"/>
    <property type="match status" value="1"/>
</dbReference>
<gene>
    <name evidence="3" type="ORF">MHIP_50250</name>
</gene>
<feature type="coiled-coil region" evidence="1">
    <location>
        <begin position="313"/>
        <end position="368"/>
    </location>
</feature>
<dbReference type="PANTHER" id="PTHR41259">
    <property type="entry name" value="DOUBLE-STRAND BREAK REPAIR RAD50 ATPASE, PUTATIVE-RELATED"/>
    <property type="match status" value="1"/>
</dbReference>
<name>A0A7I9ZU22_9MYCO</name>
<proteinExistence type="predicted"/>
<organism evidence="3 4">
    <name type="scientific">Mycolicibacterium hippocampi</name>
    <dbReference type="NCBI Taxonomy" id="659824"/>
    <lineage>
        <taxon>Bacteria</taxon>
        <taxon>Bacillati</taxon>
        <taxon>Actinomycetota</taxon>
        <taxon>Actinomycetes</taxon>
        <taxon>Mycobacteriales</taxon>
        <taxon>Mycobacteriaceae</taxon>
        <taxon>Mycolicibacterium</taxon>
    </lineage>
</organism>
<evidence type="ECO:0000313" key="3">
    <source>
        <dbReference type="EMBL" id="GFH04542.1"/>
    </source>
</evidence>
<protein>
    <recommendedName>
        <fullName evidence="2">Endonuclease GajA/Old nuclease/RecF-like AAA domain-containing protein</fullName>
    </recommendedName>
</protein>
<dbReference type="Proteomes" id="UP000465304">
    <property type="component" value="Unassembled WGS sequence"/>
</dbReference>
<dbReference type="PANTHER" id="PTHR41259:SF1">
    <property type="entry name" value="DOUBLE-STRAND BREAK REPAIR RAD50 ATPASE, PUTATIVE-RELATED"/>
    <property type="match status" value="1"/>
</dbReference>
<evidence type="ECO:0000313" key="4">
    <source>
        <dbReference type="Proteomes" id="UP000465304"/>
    </source>
</evidence>
<keyword evidence="4" id="KW-1185">Reference proteome</keyword>
<accession>A0A7I9ZU22</accession>
<dbReference type="AlphaFoldDB" id="A0A7I9ZU22"/>
<dbReference type="InterPro" id="IPR041685">
    <property type="entry name" value="AAA_GajA/Old/RecF-like"/>
</dbReference>
<comment type="caution">
    <text evidence="3">The sequence shown here is derived from an EMBL/GenBank/DDBJ whole genome shotgun (WGS) entry which is preliminary data.</text>
</comment>
<sequence length="890" mass="94804">MKLHRLTLTNYRGISHRDIELPDHGVVVISGANETGKTSMLEALDLLLETKDRSTKKEVKQVKPTHADVGAEVTAEISTGPYRFVYRKRFHKRAETELTLLAPRREQLTGDDAHDRVLAMLAETVDMDLWQAQRVLQSAPTSAADLSGCNALSRALDVAAGEVADTADTALPNGGNCGDVDTLLINRIDEEYRRYFTTTGRPTGEWATAIARLRAADEDVAKCAAAVAEVDEAVRTHATLTAQVAVLTTDSAAALERLTGARTAAATIARLRGELAQATALADAAKSTHTATLAALTERRRARADIDERTAAIAGLQAASDEAADELATAEEVQLAAEEAATQARSALETAQARVDAARAAAQLLADRDQVDRIAARIGTIEGHQLELDAAQRSLSAITLTGQLMQTIEGAAGAVERAGAAAEQASAHLELVATTDLEVQVGGETVTLRAGDRWSTGVSGATGVDVSGVLSMRVTAGTPAATTQAALDAARANLAAALQQAGVADVAAARTLDEQRRSLDHAVERLRSVLGALTAEDTLEDLRSRLSQLQARMPTEDGLWDRAAAGPQEPAAVHAELEAATSAHQQTVRDCETHRKVAEEATKLLAERGLRAARAKEKLQAAQTELTAAGQRLATQRQAAGDDELAVKAETEAEVSAKALALVARLDAELAGHQPAVVAAELEDAERAAAGIQTRRDLAAEELREIAAQLKVYGTEGRKGRLDTAEAEREHAEGEHQRVQRRARAAQLLRTVMGRHRDAMRLRYVDPFRDEVERLGRIVFGESFEVDIDSKLCIEGRTLSGRTVPYESLSGGAKEQLGIVARLAGAVLVAKEDSVPVVIDDALGFTDAERLTKMAEVFDAVSTDGQVIILTCSPQRYAGVRCAQHIELTA</sequence>
<feature type="domain" description="Endonuclease GajA/Old nuclease/RecF-like AAA" evidence="2">
    <location>
        <begin position="1"/>
        <end position="60"/>
    </location>
</feature>
<dbReference type="InterPro" id="IPR027417">
    <property type="entry name" value="P-loop_NTPase"/>
</dbReference>
<dbReference type="RefSeq" id="WP_163893588.1">
    <property type="nucleotide sequence ID" value="NZ_BLLB01000002.1"/>
</dbReference>
<evidence type="ECO:0000259" key="2">
    <source>
        <dbReference type="Pfam" id="PF13175"/>
    </source>
</evidence>
<reference evidence="3 4" key="1">
    <citation type="journal article" date="2019" name="Emerg. Microbes Infect.">
        <title>Comprehensive subspecies identification of 175 nontuberculous mycobacteria species based on 7547 genomic profiles.</title>
        <authorList>
            <person name="Matsumoto Y."/>
            <person name="Kinjo T."/>
            <person name="Motooka D."/>
            <person name="Nabeya D."/>
            <person name="Jung N."/>
            <person name="Uechi K."/>
            <person name="Horii T."/>
            <person name="Iida T."/>
            <person name="Fujita J."/>
            <person name="Nakamura S."/>
        </authorList>
    </citation>
    <scope>NUCLEOTIDE SEQUENCE [LARGE SCALE GENOMIC DNA]</scope>
    <source>
        <strain evidence="3 4">JCM 30996</strain>
    </source>
</reference>
<dbReference type="EMBL" id="BLLB01000002">
    <property type="protein sequence ID" value="GFH04542.1"/>
    <property type="molecule type" value="Genomic_DNA"/>
</dbReference>
<keyword evidence="1" id="KW-0175">Coiled coil</keyword>
<dbReference type="SUPFAM" id="SSF52540">
    <property type="entry name" value="P-loop containing nucleoside triphosphate hydrolases"/>
    <property type="match status" value="1"/>
</dbReference>
<dbReference type="Gene3D" id="3.40.50.300">
    <property type="entry name" value="P-loop containing nucleotide triphosphate hydrolases"/>
    <property type="match status" value="2"/>
</dbReference>
<evidence type="ECO:0000256" key="1">
    <source>
        <dbReference type="SAM" id="Coils"/>
    </source>
</evidence>